<dbReference type="Proteomes" id="UP001404104">
    <property type="component" value="Unassembled WGS sequence"/>
</dbReference>
<dbReference type="InterPro" id="IPR029063">
    <property type="entry name" value="SAM-dependent_MTases_sf"/>
</dbReference>
<organism evidence="2 3">
    <name type="scientific">Sphingomonas qilianensis</name>
    <dbReference type="NCBI Taxonomy" id="1736690"/>
    <lineage>
        <taxon>Bacteria</taxon>
        <taxon>Pseudomonadati</taxon>
        <taxon>Pseudomonadota</taxon>
        <taxon>Alphaproteobacteria</taxon>
        <taxon>Sphingomonadales</taxon>
        <taxon>Sphingomonadaceae</taxon>
        <taxon>Sphingomonas</taxon>
    </lineage>
</organism>
<sequence>MISQYGQDLFVLEILFGQRGGFFLDSGASDGVKFSNTLLLEKYYGWQGICVEPNSKFFRQLEHNRNCPCINVCFYDTNGSADFLEDALALGGILAEYAPDHLAYAQASFKLKTDKQGLLPTVPKATRTIRSVLQQYDAPRIIDYWSLDTEGSELTLLKSFPFDEYSFRILTIEHNWLPQRKEIREFLAGAGYRFITPLGCDDCYVREKDYRHVLEALAGAAWRSAAWRRRGAFAN</sequence>
<dbReference type="EMBL" id="JBDIMF010000004">
    <property type="protein sequence ID" value="MEN2786957.1"/>
    <property type="molecule type" value="Genomic_DNA"/>
</dbReference>
<dbReference type="Gene3D" id="3.40.50.150">
    <property type="entry name" value="Vaccinia Virus protein VP39"/>
    <property type="match status" value="1"/>
</dbReference>
<dbReference type="GO" id="GO:0032259">
    <property type="term" value="P:methylation"/>
    <property type="evidence" value="ECO:0007669"/>
    <property type="project" value="UniProtKB-KW"/>
</dbReference>
<protein>
    <submittedName>
        <fullName evidence="2">FkbM family methyltransferase</fullName>
    </submittedName>
</protein>
<keyword evidence="3" id="KW-1185">Reference proteome</keyword>
<evidence type="ECO:0000313" key="2">
    <source>
        <dbReference type="EMBL" id="MEN2786957.1"/>
    </source>
</evidence>
<evidence type="ECO:0000313" key="3">
    <source>
        <dbReference type="Proteomes" id="UP001404104"/>
    </source>
</evidence>
<dbReference type="RefSeq" id="WP_345864959.1">
    <property type="nucleotide sequence ID" value="NZ_JBDIMF010000004.1"/>
</dbReference>
<keyword evidence="2" id="KW-0808">Transferase</keyword>
<evidence type="ECO:0000259" key="1">
    <source>
        <dbReference type="Pfam" id="PF05050"/>
    </source>
</evidence>
<reference evidence="2 3" key="1">
    <citation type="submission" date="2024-05" db="EMBL/GenBank/DDBJ databases">
        <authorList>
            <person name="Liu Q."/>
            <person name="Xin Y.-H."/>
        </authorList>
    </citation>
    <scope>NUCLEOTIDE SEQUENCE [LARGE SCALE GENOMIC DNA]</scope>
    <source>
        <strain evidence="2 3">CGMCC 1.15349</strain>
    </source>
</reference>
<keyword evidence="2" id="KW-0489">Methyltransferase</keyword>
<proteinExistence type="predicted"/>
<dbReference type="PANTHER" id="PTHR34009:SF2">
    <property type="entry name" value="PROTEIN STAR"/>
    <property type="match status" value="1"/>
</dbReference>
<accession>A0ABU9XSZ5</accession>
<dbReference type="SUPFAM" id="SSF53335">
    <property type="entry name" value="S-adenosyl-L-methionine-dependent methyltransferases"/>
    <property type="match status" value="1"/>
</dbReference>
<dbReference type="PANTHER" id="PTHR34009">
    <property type="entry name" value="PROTEIN STAR"/>
    <property type="match status" value="1"/>
</dbReference>
<name>A0ABU9XSZ5_9SPHN</name>
<feature type="domain" description="Methyltransferase FkbM" evidence="1">
    <location>
        <begin position="25"/>
        <end position="194"/>
    </location>
</feature>
<dbReference type="GO" id="GO:0008168">
    <property type="term" value="F:methyltransferase activity"/>
    <property type="evidence" value="ECO:0007669"/>
    <property type="project" value="UniProtKB-KW"/>
</dbReference>
<dbReference type="Pfam" id="PF05050">
    <property type="entry name" value="Methyltransf_21"/>
    <property type="match status" value="1"/>
</dbReference>
<gene>
    <name evidence="2" type="ORF">ABC969_11060</name>
</gene>
<comment type="caution">
    <text evidence="2">The sequence shown here is derived from an EMBL/GenBank/DDBJ whole genome shotgun (WGS) entry which is preliminary data.</text>
</comment>
<dbReference type="InterPro" id="IPR053202">
    <property type="entry name" value="EGF_Rcpt_Signaling_Reg"/>
</dbReference>
<dbReference type="InterPro" id="IPR006342">
    <property type="entry name" value="FkbM_mtfrase"/>
</dbReference>